<dbReference type="EMBL" id="CP026309">
    <property type="protein sequence ID" value="AUV81704.1"/>
    <property type="molecule type" value="Genomic_DNA"/>
</dbReference>
<dbReference type="RefSeq" id="WP_103425392.1">
    <property type="nucleotide sequence ID" value="NZ_CP026309.1"/>
</dbReference>
<organism evidence="1 2">
    <name type="scientific">Salinigranum rubrum</name>
    <dbReference type="NCBI Taxonomy" id="755307"/>
    <lineage>
        <taxon>Archaea</taxon>
        <taxon>Methanobacteriati</taxon>
        <taxon>Methanobacteriota</taxon>
        <taxon>Stenosarchaea group</taxon>
        <taxon>Halobacteria</taxon>
        <taxon>Halobacteriales</taxon>
        <taxon>Haloferacaceae</taxon>
        <taxon>Salinigranum</taxon>
    </lineage>
</organism>
<dbReference type="Proteomes" id="UP000236584">
    <property type="component" value="Chromosome"/>
</dbReference>
<accession>A0A2I8VII7</accession>
<dbReference type="InterPro" id="IPR043815">
    <property type="entry name" value="DUF5797"/>
</dbReference>
<sequence length="177" mass="19542">MTLSEEATERLADIVRLQPTKNKELQKRWGLDSGSEVHQYLENDLKEYYYRDDNSLIRATAEAAELVDVDPGVEADDEGGVPSVIRVPELEARVFEAVAGPDERSMSVVSVLHRLRETTALDPDVDAVRQALQSLRRKGVVEVEYRAVPTFRRAVAADAVTVEAVESASNDESATGD</sequence>
<dbReference type="GeneID" id="35592149"/>
<name>A0A2I8VII7_9EURY</name>
<evidence type="ECO:0000313" key="2">
    <source>
        <dbReference type="Proteomes" id="UP000236584"/>
    </source>
</evidence>
<proteinExistence type="predicted"/>
<keyword evidence="2" id="KW-1185">Reference proteome</keyword>
<gene>
    <name evidence="1" type="ORF">C2R22_08625</name>
</gene>
<dbReference type="Pfam" id="PF19110">
    <property type="entry name" value="DUF5797"/>
    <property type="match status" value="1"/>
</dbReference>
<dbReference type="OrthoDB" id="213344at2157"/>
<dbReference type="KEGG" id="srub:C2R22_08625"/>
<dbReference type="AlphaFoldDB" id="A0A2I8VII7"/>
<reference evidence="1 2" key="1">
    <citation type="submission" date="2018-01" db="EMBL/GenBank/DDBJ databases">
        <title>Complete genome sequence of Salinigranum rubrum GX10T, an extremely halophilic archaeon isolated from a marine solar saltern.</title>
        <authorList>
            <person name="Han S."/>
        </authorList>
    </citation>
    <scope>NUCLEOTIDE SEQUENCE [LARGE SCALE GENOMIC DNA]</scope>
    <source>
        <strain evidence="1 2">GX10</strain>
    </source>
</reference>
<protein>
    <submittedName>
        <fullName evidence="1">Uncharacterized protein</fullName>
    </submittedName>
</protein>
<evidence type="ECO:0000313" key="1">
    <source>
        <dbReference type="EMBL" id="AUV81704.1"/>
    </source>
</evidence>